<dbReference type="STRING" id="1399860.A0A2C5Y9G4"/>
<name>A0A2C5Y9G4_9HYPO</name>
<keyword evidence="10" id="KW-1185">Reference proteome</keyword>
<evidence type="ECO:0000256" key="5">
    <source>
        <dbReference type="ARBA" id="ARBA00022801"/>
    </source>
</evidence>
<evidence type="ECO:0000256" key="4">
    <source>
        <dbReference type="ARBA" id="ARBA00022786"/>
    </source>
</evidence>
<gene>
    <name evidence="9" type="ORF">CDD81_198</name>
</gene>
<organism evidence="9 10">
    <name type="scientific">Ophiocordyceps australis</name>
    <dbReference type="NCBI Taxonomy" id="1399860"/>
    <lineage>
        <taxon>Eukaryota</taxon>
        <taxon>Fungi</taxon>
        <taxon>Dikarya</taxon>
        <taxon>Ascomycota</taxon>
        <taxon>Pezizomycotina</taxon>
        <taxon>Sordariomycetes</taxon>
        <taxon>Hypocreomycetidae</taxon>
        <taxon>Hypocreales</taxon>
        <taxon>Ophiocordycipitaceae</taxon>
        <taxon>Ophiocordyceps</taxon>
    </lineage>
</organism>
<dbReference type="EC" id="3.4.19.12" evidence="2"/>
<evidence type="ECO:0000256" key="3">
    <source>
        <dbReference type="ARBA" id="ARBA00022670"/>
    </source>
</evidence>
<dbReference type="InterPro" id="IPR051346">
    <property type="entry name" value="OTU_Deubiquitinase"/>
</dbReference>
<protein>
    <recommendedName>
        <fullName evidence="2">ubiquitinyl hydrolase 1</fullName>
        <ecNumber evidence="2">3.4.19.12</ecNumber>
    </recommendedName>
</protein>
<keyword evidence="6" id="KW-0788">Thiol protease</keyword>
<evidence type="ECO:0000313" key="9">
    <source>
        <dbReference type="EMBL" id="PHH66135.1"/>
    </source>
</evidence>
<comment type="caution">
    <text evidence="9">The sequence shown here is derived from an EMBL/GenBank/DDBJ whole genome shotgun (WGS) entry which is preliminary data.</text>
</comment>
<dbReference type="EMBL" id="NJET01000010">
    <property type="protein sequence ID" value="PHH66135.1"/>
    <property type="molecule type" value="Genomic_DNA"/>
</dbReference>
<feature type="domain" description="DUF3645" evidence="8">
    <location>
        <begin position="338"/>
        <end position="370"/>
    </location>
</feature>
<sequence>MHIHEQSASDAKTNRLESQHLKHYDQGAYHAILPQARRLVQVQHDEFYVLQELQNTGQCESELMVREGQVQVARQMIEPPEGRNSVMQLNMGEGKSSVIIPLVSLALSDGSQLMPFSRAIQLDLGKASKIRKLAMECMQQGGVMMVQPEHLLSFQLMGLETQIARDIVDESDENFSVKFELTYTIGQQQPIDYSPDRWIMVQEVLELVAQLSTDLKREFPNSVDLDNRRAGRFPRIRVLRPDAQEAMVNLIATTILERGIKGLPIAHQPRQIKERIRVYITKLALSREEAAAVEEGPFWSEITIKPILLLRGLLAGGILAFALGQKRWRVNYGIDETREKKIRLAVPFRAKDSPTPRSEFSHADVVIILTCLSYYYSGLANNDLFVIFEQLVRAENSAIEYGVWIKPCKNLPEPYKQLEGVNLCDRIQCESDIFPHLSYSKGAIDYFLSKMVFAKESREFPYKLSASGWDLGKKKARPVTGFSGTNDSRYVLPLDVTQLDLPKQKHTNALVLEYLLQPENSIAMAPQTTKASSFDSETLLDMMGTMSTKPRVVLDVGAQIIDVCNLEFSRKWLSLPQYRDDEEIQAVVFFNDVDELIVLDKAGNTEELQTSPFATQLGQCLVLLDEAHTRGTDLRLPADYRAAVTLGANLTKDRLVQACMRMRRLGKGQSVVFCIPWEVSHNILLHQGRVGALENSISIADVLCWVIKDTCNDLQRTIPLWLTQGCRFHNQKPIWDARPASTQANDETKTQWAQRFLAPEAQTLEQQYMPDKASTSLSSILQPLSSSVRELFEKPCADFGLIKVCRATGMHREEERELSPEVERVKQIELPPPVKAREHSVDRDVRDFISSGQLPKSPASLMPAFEALRGTSAATHLDVADFPRHLWVTNDFGRTVELGTAKGFTDSFQRPVQWILTSNCGNVLVISPFEAESLITQIEESGIVTLHIYSPRISLELQPLDHLALYTVPARQPSLTIPVPTTIQLNLFAGQLYLGSFEKYTQVCEALGLASTPPDESVILGPDGFIPPGLTAGALVNNSGLTKSPVKFLKVLMTRVRRNCETIERTHLGKILDGEILGQRDFES</sequence>
<dbReference type="InterPro" id="IPR022105">
    <property type="entry name" value="DUF3645"/>
</dbReference>
<dbReference type="OrthoDB" id="3182339at2759"/>
<feature type="domain" description="DUF3638" evidence="7">
    <location>
        <begin position="113"/>
        <end position="215"/>
    </location>
</feature>
<accession>A0A2C5Y9G4</accession>
<keyword evidence="5" id="KW-0378">Hydrolase</keyword>
<dbReference type="GO" id="GO:0004843">
    <property type="term" value="F:cysteine-type deubiquitinase activity"/>
    <property type="evidence" value="ECO:0007669"/>
    <property type="project" value="UniProtKB-EC"/>
</dbReference>
<dbReference type="PANTHER" id="PTHR13367:SF34">
    <property type="match status" value="1"/>
</dbReference>
<dbReference type="Pfam" id="PF12359">
    <property type="entry name" value="DUF3645"/>
    <property type="match status" value="1"/>
</dbReference>
<keyword evidence="4" id="KW-0833">Ubl conjugation pathway</keyword>
<keyword evidence="3" id="KW-0645">Protease</keyword>
<evidence type="ECO:0000259" key="7">
    <source>
        <dbReference type="Pfam" id="PF12340"/>
    </source>
</evidence>
<comment type="catalytic activity">
    <reaction evidence="1">
        <text>Thiol-dependent hydrolysis of ester, thioester, amide, peptide and isopeptide bonds formed by the C-terminal Gly of ubiquitin (a 76-residue protein attached to proteins as an intracellular targeting signal).</text>
        <dbReference type="EC" id="3.4.19.12"/>
    </reaction>
</comment>
<dbReference type="PANTHER" id="PTHR13367">
    <property type="entry name" value="UBIQUITIN THIOESTERASE"/>
    <property type="match status" value="1"/>
</dbReference>
<dbReference type="GO" id="GO:0006508">
    <property type="term" value="P:proteolysis"/>
    <property type="evidence" value="ECO:0007669"/>
    <property type="project" value="UniProtKB-KW"/>
</dbReference>
<evidence type="ECO:0000313" key="10">
    <source>
        <dbReference type="Proteomes" id="UP000226192"/>
    </source>
</evidence>
<reference evidence="9 10" key="1">
    <citation type="submission" date="2017-06" db="EMBL/GenBank/DDBJ databases">
        <title>Ant-infecting Ophiocordyceps genomes reveal a high diversity of potential behavioral manipulation genes and a possible major role for enterotoxins.</title>
        <authorList>
            <person name="De Bekker C."/>
            <person name="Evans H.C."/>
            <person name="Brachmann A."/>
            <person name="Hughes D.P."/>
        </authorList>
    </citation>
    <scope>NUCLEOTIDE SEQUENCE [LARGE SCALE GENOMIC DNA]</scope>
    <source>
        <strain evidence="9 10">Map64</strain>
    </source>
</reference>
<proteinExistence type="predicted"/>
<dbReference type="AlphaFoldDB" id="A0A2C5Y9G4"/>
<evidence type="ECO:0000256" key="2">
    <source>
        <dbReference type="ARBA" id="ARBA00012759"/>
    </source>
</evidence>
<dbReference type="Pfam" id="PF12340">
    <property type="entry name" value="DUF3638"/>
    <property type="match status" value="1"/>
</dbReference>
<evidence type="ECO:0000256" key="1">
    <source>
        <dbReference type="ARBA" id="ARBA00000707"/>
    </source>
</evidence>
<dbReference type="Proteomes" id="UP000226192">
    <property type="component" value="Unassembled WGS sequence"/>
</dbReference>
<evidence type="ECO:0000256" key="6">
    <source>
        <dbReference type="ARBA" id="ARBA00022807"/>
    </source>
</evidence>
<dbReference type="InterPro" id="IPR022099">
    <property type="entry name" value="DUF3638"/>
</dbReference>
<evidence type="ECO:0000259" key="8">
    <source>
        <dbReference type="Pfam" id="PF12359"/>
    </source>
</evidence>